<gene>
    <name evidence="9" type="ORF">ENI35_02140</name>
</gene>
<evidence type="ECO:0000256" key="4">
    <source>
        <dbReference type="ARBA" id="ARBA00022692"/>
    </source>
</evidence>
<dbReference type="InterPro" id="IPR032818">
    <property type="entry name" value="DedA-like"/>
</dbReference>
<dbReference type="AlphaFoldDB" id="A0A7C1ZLK9"/>
<dbReference type="InterPro" id="IPR032816">
    <property type="entry name" value="VTT_dom"/>
</dbReference>
<name>A0A7C1ZLK9_DESA2</name>
<evidence type="ECO:0000256" key="3">
    <source>
        <dbReference type="ARBA" id="ARBA00022475"/>
    </source>
</evidence>
<dbReference type="PANTHER" id="PTHR30353">
    <property type="entry name" value="INNER MEMBRANE PROTEIN DEDA-RELATED"/>
    <property type="match status" value="1"/>
</dbReference>
<dbReference type="Proteomes" id="UP000885738">
    <property type="component" value="Unassembled WGS sequence"/>
</dbReference>
<proteinExistence type="inferred from homology"/>
<dbReference type="EMBL" id="DRIH01000068">
    <property type="protein sequence ID" value="HEC67605.1"/>
    <property type="molecule type" value="Genomic_DNA"/>
</dbReference>
<dbReference type="Pfam" id="PF09335">
    <property type="entry name" value="VTT_dom"/>
    <property type="match status" value="1"/>
</dbReference>
<accession>A0A7C1ZLK9</accession>
<protein>
    <recommendedName>
        <fullName evidence="8">VTT domain-containing protein</fullName>
    </recommendedName>
</protein>
<comment type="subcellular location">
    <subcellularLocation>
        <location evidence="1 7">Cell membrane</location>
        <topology evidence="1 7">Multi-pass membrane protein</topology>
    </subcellularLocation>
</comment>
<feature type="transmembrane region" description="Helical" evidence="7">
    <location>
        <begin position="47"/>
        <end position="70"/>
    </location>
</feature>
<sequence length="189" mass="21254">MSYHILSFFNSISHSYGAYFLLILGAAFIEGETFIFAGGYLAREGILSFPLVVLCGSLGGFLGDILFFHIGRHYRIIVLKHLYFRQRLKKIGRFLTYADWITVPLYRFFYGLRIPISLLFGLSKIKAKRFIVLNGLSAPVWATIVAVIGYGVNHIITYIFRPSFGIKIVALGIIVVLGLLLGIKTLKDL</sequence>
<keyword evidence="5 7" id="KW-1133">Transmembrane helix</keyword>
<evidence type="ECO:0000256" key="2">
    <source>
        <dbReference type="ARBA" id="ARBA00010792"/>
    </source>
</evidence>
<evidence type="ECO:0000256" key="1">
    <source>
        <dbReference type="ARBA" id="ARBA00004651"/>
    </source>
</evidence>
<feature type="transmembrane region" description="Helical" evidence="7">
    <location>
        <begin position="130"/>
        <end position="152"/>
    </location>
</feature>
<keyword evidence="3 7" id="KW-1003">Cell membrane</keyword>
<evidence type="ECO:0000256" key="6">
    <source>
        <dbReference type="ARBA" id="ARBA00023136"/>
    </source>
</evidence>
<evidence type="ECO:0000256" key="7">
    <source>
        <dbReference type="RuleBase" id="RU367016"/>
    </source>
</evidence>
<comment type="similarity">
    <text evidence="2 7">Belongs to the DedA family.</text>
</comment>
<dbReference type="GO" id="GO:0005886">
    <property type="term" value="C:plasma membrane"/>
    <property type="evidence" value="ECO:0007669"/>
    <property type="project" value="UniProtKB-SubCell"/>
</dbReference>
<evidence type="ECO:0000313" key="9">
    <source>
        <dbReference type="EMBL" id="HEC67605.1"/>
    </source>
</evidence>
<feature type="transmembrane region" description="Helical" evidence="7">
    <location>
        <begin position="91"/>
        <end position="110"/>
    </location>
</feature>
<evidence type="ECO:0000256" key="5">
    <source>
        <dbReference type="ARBA" id="ARBA00022989"/>
    </source>
</evidence>
<comment type="caution">
    <text evidence="9">The sequence shown here is derived from an EMBL/GenBank/DDBJ whole genome shotgun (WGS) entry which is preliminary data.</text>
</comment>
<keyword evidence="6 7" id="KW-0472">Membrane</keyword>
<keyword evidence="4 7" id="KW-0812">Transmembrane</keyword>
<organism evidence="9">
    <name type="scientific">Desulfofervidus auxilii</name>
    <dbReference type="NCBI Taxonomy" id="1621989"/>
    <lineage>
        <taxon>Bacteria</taxon>
        <taxon>Pseudomonadati</taxon>
        <taxon>Thermodesulfobacteriota</taxon>
        <taxon>Candidatus Desulfofervidia</taxon>
        <taxon>Candidatus Desulfofervidales</taxon>
        <taxon>Candidatus Desulfofervidaceae</taxon>
        <taxon>Candidatus Desulfofervidus</taxon>
    </lineage>
</organism>
<dbReference type="PANTHER" id="PTHR30353:SF15">
    <property type="entry name" value="INNER MEMBRANE PROTEIN YABI"/>
    <property type="match status" value="1"/>
</dbReference>
<feature type="transmembrane region" description="Helical" evidence="7">
    <location>
        <begin position="164"/>
        <end position="183"/>
    </location>
</feature>
<reference evidence="9" key="1">
    <citation type="journal article" date="2020" name="mSystems">
        <title>Genome- and Community-Level Interaction Insights into Carbon Utilization and Element Cycling Functions of Hydrothermarchaeota in Hydrothermal Sediment.</title>
        <authorList>
            <person name="Zhou Z."/>
            <person name="Liu Y."/>
            <person name="Xu W."/>
            <person name="Pan J."/>
            <person name="Luo Z.H."/>
            <person name="Li M."/>
        </authorList>
    </citation>
    <scope>NUCLEOTIDE SEQUENCE [LARGE SCALE GENOMIC DNA]</scope>
    <source>
        <strain evidence="9">HyVt-389</strain>
    </source>
</reference>
<evidence type="ECO:0000259" key="8">
    <source>
        <dbReference type="Pfam" id="PF09335"/>
    </source>
</evidence>
<feature type="domain" description="VTT" evidence="8">
    <location>
        <begin position="31"/>
        <end position="150"/>
    </location>
</feature>